<dbReference type="InterPro" id="IPR036388">
    <property type="entry name" value="WH-like_DNA-bd_sf"/>
</dbReference>
<evidence type="ECO:0000259" key="1">
    <source>
        <dbReference type="PROSITE" id="PS50921"/>
    </source>
</evidence>
<protein>
    <submittedName>
        <fullName evidence="2">ANTAR domain-containing protein</fullName>
    </submittedName>
</protein>
<dbReference type="Gene3D" id="1.10.10.10">
    <property type="entry name" value="Winged helix-like DNA-binding domain superfamily/Winged helix DNA-binding domain"/>
    <property type="match status" value="1"/>
</dbReference>
<evidence type="ECO:0000313" key="2">
    <source>
        <dbReference type="EMBL" id="HIZ03038.1"/>
    </source>
</evidence>
<reference evidence="2" key="2">
    <citation type="submission" date="2021-04" db="EMBL/GenBank/DDBJ databases">
        <authorList>
            <person name="Gilroy R."/>
        </authorList>
    </citation>
    <scope>NUCLEOTIDE SEQUENCE</scope>
    <source>
        <strain evidence="2">CHK187-5294</strain>
    </source>
</reference>
<sequence>MEDITVFCEDEALLPRVKERFTARGVAARYVSRAEDADDSPVVAVMPHCREASAKAAESLLERGFGVVVIVRAEHYAAARARFGEAGGIVLKLPLDADLFVQAVGIAGGVGARLRRARDENETLKSKFDDLKLVDRAKCTLIQYLRMTESEAHRYIEKQAMNKRLPKREIALEILKTYES</sequence>
<dbReference type="InterPro" id="IPR005561">
    <property type="entry name" value="ANTAR"/>
</dbReference>
<name>A0A9D2CY72_9FIRM</name>
<dbReference type="SMART" id="SM01012">
    <property type="entry name" value="ANTAR"/>
    <property type="match status" value="1"/>
</dbReference>
<dbReference type="GO" id="GO:0003723">
    <property type="term" value="F:RNA binding"/>
    <property type="evidence" value="ECO:0007669"/>
    <property type="project" value="InterPro"/>
</dbReference>
<dbReference type="SUPFAM" id="SSF52172">
    <property type="entry name" value="CheY-like"/>
    <property type="match status" value="1"/>
</dbReference>
<reference evidence="2" key="1">
    <citation type="journal article" date="2021" name="PeerJ">
        <title>Extensive microbial diversity within the chicken gut microbiome revealed by metagenomics and culture.</title>
        <authorList>
            <person name="Gilroy R."/>
            <person name="Ravi A."/>
            <person name="Getino M."/>
            <person name="Pursley I."/>
            <person name="Horton D.L."/>
            <person name="Alikhan N.F."/>
            <person name="Baker D."/>
            <person name="Gharbi K."/>
            <person name="Hall N."/>
            <person name="Watson M."/>
            <person name="Adriaenssens E.M."/>
            <person name="Foster-Nyarko E."/>
            <person name="Jarju S."/>
            <person name="Secka A."/>
            <person name="Antonio M."/>
            <person name="Oren A."/>
            <person name="Chaudhuri R.R."/>
            <person name="La Ragione R."/>
            <person name="Hildebrand F."/>
            <person name="Pallen M.J."/>
        </authorList>
    </citation>
    <scope>NUCLEOTIDE SEQUENCE</scope>
    <source>
        <strain evidence="2">CHK187-5294</strain>
    </source>
</reference>
<accession>A0A9D2CY72</accession>
<proteinExistence type="predicted"/>
<dbReference type="AlphaFoldDB" id="A0A9D2CY72"/>
<dbReference type="Pfam" id="PF03861">
    <property type="entry name" value="ANTAR"/>
    <property type="match status" value="1"/>
</dbReference>
<organism evidence="2 3">
    <name type="scientific">Candidatus Borkfalkia avistercoris</name>
    <dbReference type="NCBI Taxonomy" id="2838504"/>
    <lineage>
        <taxon>Bacteria</taxon>
        <taxon>Bacillati</taxon>
        <taxon>Bacillota</taxon>
        <taxon>Clostridia</taxon>
        <taxon>Christensenellales</taxon>
        <taxon>Christensenellaceae</taxon>
        <taxon>Candidatus Borkfalkia</taxon>
    </lineage>
</organism>
<comment type="caution">
    <text evidence="2">The sequence shown here is derived from an EMBL/GenBank/DDBJ whole genome shotgun (WGS) entry which is preliminary data.</text>
</comment>
<dbReference type="InterPro" id="IPR011006">
    <property type="entry name" value="CheY-like_superfamily"/>
</dbReference>
<gene>
    <name evidence="2" type="ORF">H9727_02005</name>
</gene>
<dbReference type="EMBL" id="DXCL01000010">
    <property type="protein sequence ID" value="HIZ03038.1"/>
    <property type="molecule type" value="Genomic_DNA"/>
</dbReference>
<feature type="domain" description="ANTAR" evidence="1">
    <location>
        <begin position="114"/>
        <end position="175"/>
    </location>
</feature>
<evidence type="ECO:0000313" key="3">
    <source>
        <dbReference type="Proteomes" id="UP000824132"/>
    </source>
</evidence>
<dbReference type="Proteomes" id="UP000824132">
    <property type="component" value="Unassembled WGS sequence"/>
</dbReference>
<dbReference type="PROSITE" id="PS50921">
    <property type="entry name" value="ANTAR"/>
    <property type="match status" value="1"/>
</dbReference>